<evidence type="ECO:0000259" key="2">
    <source>
        <dbReference type="Pfam" id="PF02720"/>
    </source>
</evidence>
<dbReference type="CDD" id="cd00085">
    <property type="entry name" value="HNHc"/>
    <property type="match status" value="1"/>
</dbReference>
<protein>
    <submittedName>
        <fullName evidence="3">Uncharacterized protein DUF222</fullName>
    </submittedName>
</protein>
<feature type="compositionally biased region" description="Gly residues" evidence="1">
    <location>
        <begin position="349"/>
        <end position="359"/>
    </location>
</feature>
<organism evidence="3 4">
    <name type="scientific">Motilibacter peucedani</name>
    <dbReference type="NCBI Taxonomy" id="598650"/>
    <lineage>
        <taxon>Bacteria</taxon>
        <taxon>Bacillati</taxon>
        <taxon>Actinomycetota</taxon>
        <taxon>Actinomycetes</taxon>
        <taxon>Motilibacterales</taxon>
        <taxon>Motilibacteraceae</taxon>
        <taxon>Motilibacter</taxon>
    </lineage>
</organism>
<evidence type="ECO:0000256" key="1">
    <source>
        <dbReference type="SAM" id="MobiDB-lite"/>
    </source>
</evidence>
<feature type="domain" description="DUF222" evidence="2">
    <location>
        <begin position="175"/>
        <end position="475"/>
    </location>
</feature>
<dbReference type="InParanoid" id="A0A420XKK7"/>
<evidence type="ECO:0000313" key="4">
    <source>
        <dbReference type="Proteomes" id="UP000281955"/>
    </source>
</evidence>
<gene>
    <name evidence="3" type="ORF">CLV35_3884</name>
</gene>
<dbReference type="AlphaFoldDB" id="A0A420XKK7"/>
<proteinExistence type="predicted"/>
<reference evidence="3 4" key="1">
    <citation type="submission" date="2018-10" db="EMBL/GenBank/DDBJ databases">
        <title>Genomic Encyclopedia of Archaeal and Bacterial Type Strains, Phase II (KMG-II): from individual species to whole genera.</title>
        <authorList>
            <person name="Goeker M."/>
        </authorList>
    </citation>
    <scope>NUCLEOTIDE SEQUENCE [LARGE SCALE GENOMIC DNA]</scope>
    <source>
        <strain evidence="3 4">RP-AC37</strain>
    </source>
</reference>
<dbReference type="Proteomes" id="UP000281955">
    <property type="component" value="Unassembled WGS sequence"/>
</dbReference>
<accession>A0A420XKK7</accession>
<name>A0A420XKK7_9ACTN</name>
<dbReference type="InterPro" id="IPR003615">
    <property type="entry name" value="HNH_nuc"/>
</dbReference>
<evidence type="ECO:0000313" key="3">
    <source>
        <dbReference type="EMBL" id="RKS67977.1"/>
    </source>
</evidence>
<keyword evidence="4" id="KW-1185">Reference proteome</keyword>
<comment type="caution">
    <text evidence="3">The sequence shown here is derived from an EMBL/GenBank/DDBJ whole genome shotgun (WGS) entry which is preliminary data.</text>
</comment>
<dbReference type="Pfam" id="PF02720">
    <property type="entry name" value="DUF222"/>
    <property type="match status" value="1"/>
</dbReference>
<feature type="region of interest" description="Disordered" evidence="1">
    <location>
        <begin position="334"/>
        <end position="365"/>
    </location>
</feature>
<sequence length="560" mass="58782">MVAVERGAGPSLVDLMPPPDATWLGELVDPELVEWVDWSDPRWADEQWTPESSIPEGSFPEEPGRVGWAPGDELLLQLAGPGRVSGEALAGVAPSPGLVAALCTLDDPRDPAAEVWWIDPGGPRCESRALDEAELSVGVAQAWDRVAAWACAQRETAVQRARALMVSMPAPDPVGVPRWSGAEAAAGELAAALRISPRSIDARLERGARLHAAHPGTRWLLERGLLTWAHAQAVVEVCAPLTDPAHLAAVEARVLAAAPEQTPAQLRRSLVRAVARVDPAGHAARHTAAAESVGVRMVPLPDALVMITAVLPAPAGQTVLGALDTLATALRATTSTTENDATTSRDGDTAGGVGAGAGRSGSRRRVGAAERADALVALAAALAAHPELIPGVLAAEPARPLVRVTISADTLLGLTQHPGELAGYGPIPAGMARALAADGTWARFVTDPATGQLLDATPHRYTPSGRTRAFVVARDQTCRHPGCSAPAETADLDHTRPFNHQDPARGGPTTTINLGPRCRRHHNLKTWHGWRTWTTPDGAIAHRTPLGRTYTIPVPPQPTV</sequence>
<dbReference type="InterPro" id="IPR003870">
    <property type="entry name" value="DUF222"/>
</dbReference>
<dbReference type="EMBL" id="RBWV01000017">
    <property type="protein sequence ID" value="RKS67977.1"/>
    <property type="molecule type" value="Genomic_DNA"/>
</dbReference>
<feature type="region of interest" description="Disordered" evidence="1">
    <location>
        <begin position="488"/>
        <end position="512"/>
    </location>
</feature>